<organism evidence="1 2">
    <name type="scientific">Molorchus minor</name>
    <dbReference type="NCBI Taxonomy" id="1323400"/>
    <lineage>
        <taxon>Eukaryota</taxon>
        <taxon>Metazoa</taxon>
        <taxon>Ecdysozoa</taxon>
        <taxon>Arthropoda</taxon>
        <taxon>Hexapoda</taxon>
        <taxon>Insecta</taxon>
        <taxon>Pterygota</taxon>
        <taxon>Neoptera</taxon>
        <taxon>Endopterygota</taxon>
        <taxon>Coleoptera</taxon>
        <taxon>Polyphaga</taxon>
        <taxon>Cucujiformia</taxon>
        <taxon>Chrysomeloidea</taxon>
        <taxon>Cerambycidae</taxon>
        <taxon>Lamiinae</taxon>
        <taxon>Monochamini</taxon>
        <taxon>Molorchus</taxon>
    </lineage>
</organism>
<evidence type="ECO:0000313" key="2">
    <source>
        <dbReference type="Proteomes" id="UP001162164"/>
    </source>
</evidence>
<accession>A0ABQ9K6E2</accession>
<dbReference type="EMBL" id="JAPWTJ010000019">
    <property type="protein sequence ID" value="KAJ8985117.1"/>
    <property type="molecule type" value="Genomic_DNA"/>
</dbReference>
<reference evidence="1" key="1">
    <citation type="journal article" date="2023" name="Insect Mol. Biol.">
        <title>Genome sequencing provides insights into the evolution of gene families encoding plant cell wall-degrading enzymes in longhorned beetles.</title>
        <authorList>
            <person name="Shin N.R."/>
            <person name="Okamura Y."/>
            <person name="Kirsch R."/>
            <person name="Pauchet Y."/>
        </authorList>
    </citation>
    <scope>NUCLEOTIDE SEQUENCE</scope>
    <source>
        <strain evidence="1">MMC_N1</strain>
    </source>
</reference>
<dbReference type="Proteomes" id="UP001162164">
    <property type="component" value="Unassembled WGS sequence"/>
</dbReference>
<gene>
    <name evidence="1" type="ORF">NQ317_012767</name>
</gene>
<sequence length="176" mass="19997">MPIFLVPTYKCPFCKVLAHKEIEKEEDVIYCPYCDVPMEVRDVNENVLKDSREEEVKSVCFDDCLKDDSGSSDIEENISDFVILSDSEDESNESGNRLRTLYARMADMSLEEIIRTESELVGEEVVDSDMSVAGPSSKSTTMSAFMPLKNHAFRKYPQVLDDDTDWSTSDCDQFAQ</sequence>
<keyword evidence="2" id="KW-1185">Reference proteome</keyword>
<evidence type="ECO:0000313" key="1">
    <source>
        <dbReference type="EMBL" id="KAJ8985117.1"/>
    </source>
</evidence>
<comment type="caution">
    <text evidence="1">The sequence shown here is derived from an EMBL/GenBank/DDBJ whole genome shotgun (WGS) entry which is preliminary data.</text>
</comment>
<proteinExistence type="predicted"/>
<name>A0ABQ9K6E2_9CUCU</name>
<protein>
    <submittedName>
        <fullName evidence="1">Uncharacterized protein</fullName>
    </submittedName>
</protein>